<proteinExistence type="predicted"/>
<protein>
    <recommendedName>
        <fullName evidence="3">Pacifastin domain-containing protein</fullName>
    </recommendedName>
</protein>
<comment type="caution">
    <text evidence="1">The sequence shown here is derived from an EMBL/GenBank/DDBJ whole genome shotgun (WGS) entry which is preliminary data.</text>
</comment>
<evidence type="ECO:0008006" key="3">
    <source>
        <dbReference type="Google" id="ProtNLM"/>
    </source>
</evidence>
<gene>
    <name evidence="1" type="ORF">BB560_003486</name>
</gene>
<accession>A0A2T9ZBU9</accession>
<reference evidence="1 2" key="1">
    <citation type="journal article" date="2018" name="MBio">
        <title>Comparative Genomics Reveals the Core Gene Toolbox for the Fungus-Insect Symbiosis.</title>
        <authorList>
            <person name="Wang Y."/>
            <person name="Stata M."/>
            <person name="Wang W."/>
            <person name="Stajich J.E."/>
            <person name="White M.M."/>
            <person name="Moncalvo J.M."/>
        </authorList>
    </citation>
    <scope>NUCLEOTIDE SEQUENCE [LARGE SCALE GENOMIC DNA]</scope>
    <source>
        <strain evidence="1 2">SC-DP-2</strain>
    </source>
</reference>
<sequence>MLICAVSLFNDFKLSSGLAMFSSLDMSKCGYTKGRASNLDLDEVGFMAQARMVNHHPNNLNKRQSNRYYSNINSYSQCIRKFQSGRFRSPFDSCNTCVCLYSGRLNCTNNSCKPPSKYQQCVSRYGTRTFASPFDSYTDRAASRVHLIDVTRVPVRKPEGLAVL</sequence>
<dbReference type="AlphaFoldDB" id="A0A2T9ZBU9"/>
<organism evidence="1 2">
    <name type="scientific">Smittium megazygosporum</name>
    <dbReference type="NCBI Taxonomy" id="133381"/>
    <lineage>
        <taxon>Eukaryota</taxon>
        <taxon>Fungi</taxon>
        <taxon>Fungi incertae sedis</taxon>
        <taxon>Zoopagomycota</taxon>
        <taxon>Kickxellomycotina</taxon>
        <taxon>Harpellomycetes</taxon>
        <taxon>Harpellales</taxon>
        <taxon>Legeriomycetaceae</taxon>
        <taxon>Smittium</taxon>
    </lineage>
</organism>
<dbReference type="OrthoDB" id="6041417at2759"/>
<dbReference type="Proteomes" id="UP000245609">
    <property type="component" value="Unassembled WGS sequence"/>
</dbReference>
<keyword evidence="2" id="KW-1185">Reference proteome</keyword>
<name>A0A2T9ZBU9_9FUNG</name>
<evidence type="ECO:0000313" key="2">
    <source>
        <dbReference type="Proteomes" id="UP000245609"/>
    </source>
</evidence>
<evidence type="ECO:0000313" key="1">
    <source>
        <dbReference type="EMBL" id="PVV02068.1"/>
    </source>
</evidence>
<dbReference type="EMBL" id="MBFS01000629">
    <property type="protein sequence ID" value="PVV02068.1"/>
    <property type="molecule type" value="Genomic_DNA"/>
</dbReference>